<reference evidence="8 9" key="1">
    <citation type="submission" date="2022-12" db="EMBL/GenBank/DDBJ databases">
        <title>Genomic features and morphological characterization of a novel Knufia sp. strain isolated from spacecraft assembly facility.</title>
        <authorList>
            <person name="Teixeira M."/>
            <person name="Chander A.M."/>
            <person name="Stajich J.E."/>
            <person name="Venkateswaran K."/>
        </authorList>
    </citation>
    <scope>NUCLEOTIDE SEQUENCE [LARGE SCALE GENOMIC DNA]</scope>
    <source>
        <strain evidence="8 9">FJI-L2-BK-P2</strain>
    </source>
</reference>
<dbReference type="PIRSF" id="PIRSF006060">
    <property type="entry name" value="AA_transporter"/>
    <property type="match status" value="1"/>
</dbReference>
<keyword evidence="4 7" id="KW-1133">Transmembrane helix</keyword>
<feature type="transmembrane region" description="Helical" evidence="7">
    <location>
        <begin position="171"/>
        <end position="191"/>
    </location>
</feature>
<feature type="transmembrane region" description="Helical" evidence="7">
    <location>
        <begin position="240"/>
        <end position="261"/>
    </location>
</feature>
<keyword evidence="2" id="KW-0813">Transport</keyword>
<keyword evidence="3 7" id="KW-0812">Transmembrane</keyword>
<feature type="compositionally biased region" description="Polar residues" evidence="6">
    <location>
        <begin position="9"/>
        <end position="23"/>
    </location>
</feature>
<dbReference type="PANTHER" id="PTHR45649">
    <property type="entry name" value="AMINO-ACID PERMEASE BAT1"/>
    <property type="match status" value="1"/>
</dbReference>
<evidence type="ECO:0000256" key="2">
    <source>
        <dbReference type="ARBA" id="ARBA00022448"/>
    </source>
</evidence>
<dbReference type="Proteomes" id="UP001316803">
    <property type="component" value="Unassembled WGS sequence"/>
</dbReference>
<dbReference type="InterPro" id="IPR002293">
    <property type="entry name" value="AA/rel_permease1"/>
</dbReference>
<evidence type="ECO:0008006" key="10">
    <source>
        <dbReference type="Google" id="ProtNLM"/>
    </source>
</evidence>
<feature type="region of interest" description="Disordered" evidence="6">
    <location>
        <begin position="1"/>
        <end position="24"/>
    </location>
</feature>
<evidence type="ECO:0000256" key="3">
    <source>
        <dbReference type="ARBA" id="ARBA00022692"/>
    </source>
</evidence>
<feature type="transmembrane region" description="Helical" evidence="7">
    <location>
        <begin position="383"/>
        <end position="403"/>
    </location>
</feature>
<accession>A0AAN8F115</accession>
<comment type="subcellular location">
    <subcellularLocation>
        <location evidence="1">Membrane</location>
        <topology evidence="1">Multi-pass membrane protein</topology>
    </subcellularLocation>
</comment>
<evidence type="ECO:0000313" key="8">
    <source>
        <dbReference type="EMBL" id="KAK5954643.1"/>
    </source>
</evidence>
<feature type="transmembrane region" description="Helical" evidence="7">
    <location>
        <begin position="484"/>
        <end position="505"/>
    </location>
</feature>
<evidence type="ECO:0000256" key="5">
    <source>
        <dbReference type="ARBA" id="ARBA00023136"/>
    </source>
</evidence>
<feature type="transmembrane region" description="Helical" evidence="7">
    <location>
        <begin position="203"/>
        <end position="220"/>
    </location>
</feature>
<keyword evidence="5 7" id="KW-0472">Membrane</keyword>
<evidence type="ECO:0000256" key="7">
    <source>
        <dbReference type="SAM" id="Phobius"/>
    </source>
</evidence>
<dbReference type="Gene3D" id="1.20.1740.10">
    <property type="entry name" value="Amino acid/polyamine transporter I"/>
    <property type="match status" value="1"/>
</dbReference>
<proteinExistence type="predicted"/>
<sequence length="548" mass="58611">MEAARRASSAISGKNSIPTTQAMDPTLPSEVRLANLGYTQELTRTFSLLGMIGFSFSIVTCWTALGGVLTVGITSGGPPVMIWSWLAICLFTLTIAYSFAEMCSAYPVAGGQYSWVAILAPRGIARGMSYMTGWFMITGIVAMGAVNNFIAANFVLGMAQLNRPGYVIERWHTVLLTYLIAVLAAVSNLTVSRFFDKLSTGILVWNVGSFVVVCVTILAMNDNKQSASFVFTDFQNDTGFASPGMAVMIGLLQSFFGMCCYDAPTHMTEEMLNPSVEAPRAIVMSVYLGAVTGFCFLVSAFFCVSDLESVAGTATGVPLIQIFADSTGNVGAATFLAALIAVIVLVCANSLMAEGSRSLYAFARDHGLPFSGLFSSVDKRRSVPVYSIILCMVVQMALNSIYFASYEGFSTVISIATFGFYLSYGMPLLARLWSRMSGQHKEIAGSAYSLGRMGPWLNGAGLLFLAFAWVDFNFPQVGPVDGNNMNYCSAAFGVIGLIALVTWFGGARKTFTGPQVSIQEGEVVPLANGETAEVAAEKNAGIQKEKAR</sequence>
<evidence type="ECO:0000256" key="6">
    <source>
        <dbReference type="SAM" id="MobiDB-lite"/>
    </source>
</evidence>
<gene>
    <name evidence="8" type="ORF">OHC33_004366</name>
</gene>
<dbReference type="AlphaFoldDB" id="A0AAN8F115"/>
<name>A0AAN8F115_9EURO</name>
<feature type="transmembrane region" description="Helical" evidence="7">
    <location>
        <begin position="48"/>
        <end position="74"/>
    </location>
</feature>
<feature type="transmembrane region" description="Helical" evidence="7">
    <location>
        <begin position="332"/>
        <end position="352"/>
    </location>
</feature>
<dbReference type="EMBL" id="JAKLMC020000008">
    <property type="protein sequence ID" value="KAK5954643.1"/>
    <property type="molecule type" value="Genomic_DNA"/>
</dbReference>
<evidence type="ECO:0000256" key="1">
    <source>
        <dbReference type="ARBA" id="ARBA00004141"/>
    </source>
</evidence>
<feature type="transmembrane region" description="Helical" evidence="7">
    <location>
        <begin position="281"/>
        <end position="302"/>
    </location>
</feature>
<evidence type="ECO:0000313" key="9">
    <source>
        <dbReference type="Proteomes" id="UP001316803"/>
    </source>
</evidence>
<protein>
    <recommendedName>
        <fullName evidence="10">GABA permease</fullName>
    </recommendedName>
</protein>
<dbReference type="Pfam" id="PF13520">
    <property type="entry name" value="AA_permease_2"/>
    <property type="match status" value="1"/>
</dbReference>
<feature type="transmembrane region" description="Helical" evidence="7">
    <location>
        <begin position="134"/>
        <end position="159"/>
    </location>
</feature>
<feature type="transmembrane region" description="Helical" evidence="7">
    <location>
        <begin position="80"/>
        <end position="100"/>
    </location>
</feature>
<comment type="caution">
    <text evidence="8">The sequence shown here is derived from an EMBL/GenBank/DDBJ whole genome shotgun (WGS) entry which is preliminary data.</text>
</comment>
<organism evidence="8 9">
    <name type="scientific">Knufia fluminis</name>
    <dbReference type="NCBI Taxonomy" id="191047"/>
    <lineage>
        <taxon>Eukaryota</taxon>
        <taxon>Fungi</taxon>
        <taxon>Dikarya</taxon>
        <taxon>Ascomycota</taxon>
        <taxon>Pezizomycotina</taxon>
        <taxon>Eurotiomycetes</taxon>
        <taxon>Chaetothyriomycetidae</taxon>
        <taxon>Chaetothyriales</taxon>
        <taxon>Trichomeriaceae</taxon>
        <taxon>Knufia</taxon>
    </lineage>
</organism>
<feature type="transmembrane region" description="Helical" evidence="7">
    <location>
        <begin position="409"/>
        <end position="433"/>
    </location>
</feature>
<evidence type="ECO:0000256" key="4">
    <source>
        <dbReference type="ARBA" id="ARBA00022989"/>
    </source>
</evidence>
<keyword evidence="9" id="KW-1185">Reference proteome</keyword>
<dbReference type="GO" id="GO:0016020">
    <property type="term" value="C:membrane"/>
    <property type="evidence" value="ECO:0007669"/>
    <property type="project" value="UniProtKB-SubCell"/>
</dbReference>
<dbReference type="PANTHER" id="PTHR45649:SF8">
    <property type="entry name" value="PERMEASE, PUTATIVE-RELATED"/>
    <property type="match status" value="1"/>
</dbReference>
<dbReference type="GO" id="GO:0022857">
    <property type="term" value="F:transmembrane transporter activity"/>
    <property type="evidence" value="ECO:0007669"/>
    <property type="project" value="InterPro"/>
</dbReference>
<feature type="transmembrane region" description="Helical" evidence="7">
    <location>
        <begin position="454"/>
        <end position="472"/>
    </location>
</feature>